<reference evidence="1" key="2">
    <citation type="submission" date="2022-01" db="EMBL/GenBank/DDBJ databases">
        <authorList>
            <person name="Yamashiro T."/>
            <person name="Shiraishi A."/>
            <person name="Satake H."/>
            <person name="Nakayama K."/>
        </authorList>
    </citation>
    <scope>NUCLEOTIDE SEQUENCE</scope>
</reference>
<evidence type="ECO:0000313" key="1">
    <source>
        <dbReference type="EMBL" id="GJT59641.1"/>
    </source>
</evidence>
<comment type="caution">
    <text evidence="1">The sequence shown here is derived from an EMBL/GenBank/DDBJ whole genome shotgun (WGS) entry which is preliminary data.</text>
</comment>
<sequence length="241" mass="27887">MSSSRNSSDSSEGDRIQILKIIKRKSTTDIEDVKKKERIKRKRKGKVYLDSDDELYKTDLSTRSSLQTFSQAAYHILSTSSLRAFVQRMKFGKTLKLHIEVIPANLAWNILSCYNVGNKCLLLNGDRIDITRDLVFEIYGFPKGDLEISFVKRSNYNHLGNCYPSLMDCFWSQFELKKIKDSEVGVAKFETNDMLLLENEENDEENSESDNTLNEPEEVLKVKIPQEILLNLLMKQTMKHM</sequence>
<accession>A0ABQ5F8B4</accession>
<gene>
    <name evidence="1" type="ORF">Tco_1003174</name>
</gene>
<dbReference type="Proteomes" id="UP001151760">
    <property type="component" value="Unassembled WGS sequence"/>
</dbReference>
<protein>
    <submittedName>
        <fullName evidence="1">Uncharacterized protein</fullName>
    </submittedName>
</protein>
<name>A0ABQ5F8B4_9ASTR</name>
<reference evidence="1" key="1">
    <citation type="journal article" date="2022" name="Int. J. Mol. Sci.">
        <title>Draft Genome of Tanacetum Coccineum: Genomic Comparison of Closely Related Tanacetum-Family Plants.</title>
        <authorList>
            <person name="Yamashiro T."/>
            <person name="Shiraishi A."/>
            <person name="Nakayama K."/>
            <person name="Satake H."/>
        </authorList>
    </citation>
    <scope>NUCLEOTIDE SEQUENCE</scope>
</reference>
<dbReference type="EMBL" id="BQNB010017127">
    <property type="protein sequence ID" value="GJT59641.1"/>
    <property type="molecule type" value="Genomic_DNA"/>
</dbReference>
<proteinExistence type="predicted"/>
<evidence type="ECO:0000313" key="2">
    <source>
        <dbReference type="Proteomes" id="UP001151760"/>
    </source>
</evidence>
<organism evidence="1 2">
    <name type="scientific">Tanacetum coccineum</name>
    <dbReference type="NCBI Taxonomy" id="301880"/>
    <lineage>
        <taxon>Eukaryota</taxon>
        <taxon>Viridiplantae</taxon>
        <taxon>Streptophyta</taxon>
        <taxon>Embryophyta</taxon>
        <taxon>Tracheophyta</taxon>
        <taxon>Spermatophyta</taxon>
        <taxon>Magnoliopsida</taxon>
        <taxon>eudicotyledons</taxon>
        <taxon>Gunneridae</taxon>
        <taxon>Pentapetalae</taxon>
        <taxon>asterids</taxon>
        <taxon>campanulids</taxon>
        <taxon>Asterales</taxon>
        <taxon>Asteraceae</taxon>
        <taxon>Asteroideae</taxon>
        <taxon>Anthemideae</taxon>
        <taxon>Anthemidinae</taxon>
        <taxon>Tanacetum</taxon>
    </lineage>
</organism>
<keyword evidence="2" id="KW-1185">Reference proteome</keyword>